<feature type="domain" description="IclR-ED" evidence="5">
    <location>
        <begin position="74"/>
        <end position="232"/>
    </location>
</feature>
<keyword evidence="2" id="KW-0238">DNA-binding</keyword>
<dbReference type="GO" id="GO:0045892">
    <property type="term" value="P:negative regulation of DNA-templated transcription"/>
    <property type="evidence" value="ECO:0007669"/>
    <property type="project" value="TreeGrafter"/>
</dbReference>
<keyword evidence="3" id="KW-0804">Transcription</keyword>
<dbReference type="InterPro" id="IPR036388">
    <property type="entry name" value="WH-like_DNA-bd_sf"/>
</dbReference>
<dbReference type="PANTHER" id="PTHR30136:SF39">
    <property type="entry name" value="TRANSCRIPTIONAL REGULATORY PROTEIN"/>
    <property type="match status" value="1"/>
</dbReference>
<evidence type="ECO:0000256" key="2">
    <source>
        <dbReference type="ARBA" id="ARBA00023125"/>
    </source>
</evidence>
<dbReference type="Pfam" id="PF09339">
    <property type="entry name" value="HTH_IclR"/>
    <property type="match status" value="1"/>
</dbReference>
<dbReference type="GO" id="GO:0003700">
    <property type="term" value="F:DNA-binding transcription factor activity"/>
    <property type="evidence" value="ECO:0007669"/>
    <property type="project" value="TreeGrafter"/>
</dbReference>
<dbReference type="Gene3D" id="1.10.10.10">
    <property type="entry name" value="Winged helix-like DNA-binding domain superfamily/Winged helix DNA-binding domain"/>
    <property type="match status" value="1"/>
</dbReference>
<evidence type="ECO:0000313" key="7">
    <source>
        <dbReference type="Proteomes" id="UP000252884"/>
    </source>
</evidence>
<dbReference type="PROSITE" id="PS51077">
    <property type="entry name" value="HTH_ICLR"/>
    <property type="match status" value="1"/>
</dbReference>
<name>A0A368XY06_9BURK</name>
<dbReference type="EMBL" id="QPJK01000003">
    <property type="protein sequence ID" value="RCW72873.1"/>
    <property type="molecule type" value="Genomic_DNA"/>
</dbReference>
<proteinExistence type="predicted"/>
<keyword evidence="7" id="KW-1185">Reference proteome</keyword>
<evidence type="ECO:0000313" key="6">
    <source>
        <dbReference type="EMBL" id="RCW72873.1"/>
    </source>
</evidence>
<evidence type="ECO:0000259" key="4">
    <source>
        <dbReference type="PROSITE" id="PS51077"/>
    </source>
</evidence>
<dbReference type="OrthoDB" id="5422805at2"/>
<dbReference type="GO" id="GO:0003677">
    <property type="term" value="F:DNA binding"/>
    <property type="evidence" value="ECO:0007669"/>
    <property type="project" value="UniProtKB-KW"/>
</dbReference>
<evidence type="ECO:0000259" key="5">
    <source>
        <dbReference type="PROSITE" id="PS51078"/>
    </source>
</evidence>
<evidence type="ECO:0000256" key="1">
    <source>
        <dbReference type="ARBA" id="ARBA00023015"/>
    </source>
</evidence>
<protein>
    <submittedName>
        <fullName evidence="6">IclR family transcriptional regulator</fullName>
    </submittedName>
</protein>
<keyword evidence="1" id="KW-0805">Transcription regulation</keyword>
<dbReference type="SMART" id="SM00346">
    <property type="entry name" value="HTH_ICLR"/>
    <property type="match status" value="1"/>
</dbReference>
<accession>A0A368XY06</accession>
<dbReference type="InterPro" id="IPR014757">
    <property type="entry name" value="Tscrpt_reg_IclR_C"/>
</dbReference>
<reference evidence="6 7" key="1">
    <citation type="submission" date="2018-07" db="EMBL/GenBank/DDBJ databases">
        <title>Genomic Encyclopedia of Type Strains, Phase IV (KMG-IV): sequencing the most valuable type-strain genomes for metagenomic binning, comparative biology and taxonomic classification.</title>
        <authorList>
            <person name="Goeker M."/>
        </authorList>
    </citation>
    <scope>NUCLEOTIDE SEQUENCE [LARGE SCALE GENOMIC DNA]</scope>
    <source>
        <strain evidence="6 7">DSM 21634</strain>
    </source>
</reference>
<dbReference type="PANTHER" id="PTHR30136">
    <property type="entry name" value="HELIX-TURN-HELIX TRANSCRIPTIONAL REGULATOR, ICLR FAMILY"/>
    <property type="match status" value="1"/>
</dbReference>
<dbReference type="PROSITE" id="PS51078">
    <property type="entry name" value="ICLR_ED"/>
    <property type="match status" value="1"/>
</dbReference>
<dbReference type="InterPro" id="IPR036390">
    <property type="entry name" value="WH_DNA-bd_sf"/>
</dbReference>
<dbReference type="RefSeq" id="WP_114468255.1">
    <property type="nucleotide sequence ID" value="NZ_QPJK01000003.1"/>
</dbReference>
<evidence type="ECO:0000256" key="3">
    <source>
        <dbReference type="ARBA" id="ARBA00023163"/>
    </source>
</evidence>
<comment type="caution">
    <text evidence="6">The sequence shown here is derived from an EMBL/GenBank/DDBJ whole genome shotgun (WGS) entry which is preliminary data.</text>
</comment>
<dbReference type="AlphaFoldDB" id="A0A368XY06"/>
<dbReference type="Gene3D" id="3.30.450.40">
    <property type="match status" value="2"/>
</dbReference>
<dbReference type="SUPFAM" id="SSF55781">
    <property type="entry name" value="GAF domain-like"/>
    <property type="match status" value="1"/>
</dbReference>
<gene>
    <name evidence="6" type="ORF">DES41_103481</name>
</gene>
<dbReference type="InterPro" id="IPR050707">
    <property type="entry name" value="HTH_MetabolicPath_Reg"/>
</dbReference>
<dbReference type="SUPFAM" id="SSF46785">
    <property type="entry name" value="Winged helix' DNA-binding domain"/>
    <property type="match status" value="1"/>
</dbReference>
<dbReference type="InterPro" id="IPR029016">
    <property type="entry name" value="GAF-like_dom_sf"/>
</dbReference>
<dbReference type="Pfam" id="PF01614">
    <property type="entry name" value="IclR_C"/>
    <property type="match status" value="2"/>
</dbReference>
<sequence>MTKVPAEQAPQVASVARALGVLKAFSGDESFVSLAELARRTGMHKPTVLRLARTLAAEGFLVYRADGAWRLGPSAGSLGARYQAQFDVNDIIEPQLMALSAATGESASFYVYEDNIRSCLLRCEGPRGIRRHVRSGELLPLDRGSAGRVILAALGAPGAAYDDIRREGFSVTRGERSAGAASISAAVHGANRAVLGSVGVSGPIERLTQALLHSYAPATVQAAAQISWKLGGVSVAALRSSWHPG</sequence>
<organism evidence="6 7">
    <name type="scientific">Pseudorhodoferax soli</name>
    <dbReference type="NCBI Taxonomy" id="545864"/>
    <lineage>
        <taxon>Bacteria</taxon>
        <taxon>Pseudomonadati</taxon>
        <taxon>Pseudomonadota</taxon>
        <taxon>Betaproteobacteria</taxon>
        <taxon>Burkholderiales</taxon>
        <taxon>Comamonadaceae</taxon>
    </lineage>
</organism>
<dbReference type="InterPro" id="IPR005471">
    <property type="entry name" value="Tscrpt_reg_IclR_N"/>
</dbReference>
<feature type="domain" description="HTH iclR-type" evidence="4">
    <location>
        <begin position="12"/>
        <end position="73"/>
    </location>
</feature>
<dbReference type="Proteomes" id="UP000252884">
    <property type="component" value="Unassembled WGS sequence"/>
</dbReference>